<evidence type="ECO:0000256" key="3">
    <source>
        <dbReference type="ARBA" id="ARBA00022803"/>
    </source>
</evidence>
<dbReference type="GO" id="GO:0046983">
    <property type="term" value="F:protein dimerization activity"/>
    <property type="evidence" value="ECO:0007669"/>
    <property type="project" value="InterPro"/>
</dbReference>
<dbReference type="Pfam" id="PF17830">
    <property type="entry name" value="STI1-HOP_DP"/>
    <property type="match status" value="1"/>
</dbReference>
<feature type="compositionally biased region" description="Basic and acidic residues" evidence="7">
    <location>
        <begin position="89"/>
        <end position="106"/>
    </location>
</feature>
<dbReference type="InterPro" id="IPR011990">
    <property type="entry name" value="TPR-like_helical_dom_sf"/>
</dbReference>
<dbReference type="SMART" id="SM00028">
    <property type="entry name" value="TPR"/>
    <property type="match status" value="3"/>
</dbReference>
<sequence>MSCPINKDALDKLKQFVEICKSNSAILHLPDLNFFKEYIETLGGKVPEPQKMSSGPKVEPKEEPQETVEETVESDPESELEFDMTGCVEPDKLDDNQKMGDPSKEISEEDSDKVEEKRMEAVSQLSEGNIEKAIELFTEAIEFNPNSALLFAKRGQAYLKLTKPNACIRDCTRALEINCDSAPAYKFRGRAYRLLGEWELAAKDLRQACNIDLDEQTDEWLKEVTPNAKKIEEHLLKKERKKKDKEEREKLERIRKAREAHSRAAAQEKPGEDIPTGPEGGPGGAGMPGMGDFYKLLQDPEIMTAFQDAEVAEAFQDISMNPANFVKYQSNPKIMALITKLSSKFAGTGMNFPGFPGAGAGFMGFPGFGAAEGMAANPPPPSKPSDDDNLD</sequence>
<gene>
    <name evidence="9" type="ORF">NQ314_002854</name>
</gene>
<evidence type="ECO:0000256" key="4">
    <source>
        <dbReference type="ARBA" id="ARBA00037033"/>
    </source>
</evidence>
<name>A0AAV8ZRD9_9CUCU</name>
<dbReference type="Pfam" id="PF13414">
    <property type="entry name" value="TPR_11"/>
    <property type="match status" value="1"/>
</dbReference>
<dbReference type="AlphaFoldDB" id="A0AAV8ZRD9"/>
<dbReference type="Pfam" id="PF18253">
    <property type="entry name" value="HipN"/>
    <property type="match status" value="1"/>
</dbReference>
<dbReference type="FunFam" id="1.25.40.10:FF:000112">
    <property type="entry name" value="FAM10 family protein"/>
    <property type="match status" value="1"/>
</dbReference>
<comment type="subunit">
    <text evidence="5">Homotetramer. Interacts with Hsc70 as well as DNAJ homologs and Hsp90.</text>
</comment>
<dbReference type="Proteomes" id="UP001162156">
    <property type="component" value="Unassembled WGS sequence"/>
</dbReference>
<evidence type="ECO:0000256" key="5">
    <source>
        <dbReference type="ARBA" id="ARBA00064040"/>
    </source>
</evidence>
<comment type="caution">
    <text evidence="9">The sequence shown here is derived from an EMBL/GenBank/DDBJ whole genome shotgun (WGS) entry which is preliminary data.</text>
</comment>
<dbReference type="PANTHER" id="PTHR45883:SF2">
    <property type="entry name" value="HSC70-INTERACTING PROTEIN"/>
    <property type="match status" value="1"/>
</dbReference>
<dbReference type="GO" id="GO:1902494">
    <property type="term" value="C:catalytic complex"/>
    <property type="evidence" value="ECO:0007669"/>
    <property type="project" value="UniProtKB-ARBA"/>
</dbReference>
<keyword evidence="3 6" id="KW-0802">TPR repeat</keyword>
<dbReference type="Gene3D" id="1.10.260.100">
    <property type="match status" value="1"/>
</dbReference>
<dbReference type="CDD" id="cd14438">
    <property type="entry name" value="Hip_N"/>
    <property type="match status" value="1"/>
</dbReference>
<feature type="region of interest" description="Disordered" evidence="7">
    <location>
        <begin position="370"/>
        <end position="391"/>
    </location>
</feature>
<dbReference type="EMBL" id="JANEYF010000851">
    <property type="protein sequence ID" value="KAJ8967539.1"/>
    <property type="molecule type" value="Genomic_DNA"/>
</dbReference>
<feature type="region of interest" description="Disordered" evidence="7">
    <location>
        <begin position="45"/>
        <end position="113"/>
    </location>
</feature>
<feature type="compositionally biased region" description="Acidic residues" evidence="7">
    <location>
        <begin position="65"/>
        <end position="82"/>
    </location>
</feature>
<dbReference type="InterPro" id="IPR019734">
    <property type="entry name" value="TPR_rpt"/>
</dbReference>
<feature type="compositionally biased region" description="Basic and acidic residues" evidence="7">
    <location>
        <begin position="244"/>
        <end position="262"/>
    </location>
</feature>
<evidence type="ECO:0000256" key="6">
    <source>
        <dbReference type="PROSITE-ProRule" id="PRU00339"/>
    </source>
</evidence>
<dbReference type="FunFam" id="6.10.250.3420:FF:000001">
    <property type="entry name" value="Hsc70-interacting protein-like protein"/>
    <property type="match status" value="1"/>
</dbReference>
<dbReference type="SUPFAM" id="SSF48452">
    <property type="entry name" value="TPR-like"/>
    <property type="match status" value="1"/>
</dbReference>
<dbReference type="GO" id="GO:0005634">
    <property type="term" value="C:nucleus"/>
    <property type="evidence" value="ECO:0007669"/>
    <property type="project" value="UniProtKB-ARBA"/>
</dbReference>
<dbReference type="Gene3D" id="1.25.40.10">
    <property type="entry name" value="Tetratricopeptide repeat domain"/>
    <property type="match status" value="1"/>
</dbReference>
<evidence type="ECO:0000259" key="8">
    <source>
        <dbReference type="SMART" id="SM00727"/>
    </source>
</evidence>
<proteinExistence type="inferred from homology"/>
<evidence type="ECO:0000313" key="9">
    <source>
        <dbReference type="EMBL" id="KAJ8967539.1"/>
    </source>
</evidence>
<feature type="repeat" description="TPR" evidence="6">
    <location>
        <begin position="114"/>
        <end position="147"/>
    </location>
</feature>
<dbReference type="GO" id="GO:0030544">
    <property type="term" value="F:Hsp70 protein binding"/>
    <property type="evidence" value="ECO:0007669"/>
    <property type="project" value="TreeGrafter"/>
</dbReference>
<evidence type="ECO:0000256" key="1">
    <source>
        <dbReference type="ARBA" id="ARBA00009015"/>
    </source>
</evidence>
<dbReference type="PANTHER" id="PTHR45883">
    <property type="entry name" value="HSC70-INTERACTING PROTEIN"/>
    <property type="match status" value="1"/>
</dbReference>
<reference evidence="9" key="1">
    <citation type="journal article" date="2023" name="Insect Mol. Biol.">
        <title>Genome sequencing provides insights into the evolution of gene families encoding plant cell wall-degrading enzymes in longhorned beetles.</title>
        <authorList>
            <person name="Shin N.R."/>
            <person name="Okamura Y."/>
            <person name="Kirsch R."/>
            <person name="Pauchet Y."/>
        </authorList>
    </citation>
    <scope>NUCLEOTIDE SEQUENCE</scope>
    <source>
        <strain evidence="9">RBIC_L_NR</strain>
    </source>
</reference>
<keyword evidence="2" id="KW-0677">Repeat</keyword>
<accession>A0AAV8ZRD9</accession>
<keyword evidence="10" id="KW-1185">Reference proteome</keyword>
<protein>
    <recommendedName>
        <fullName evidence="8">STI1 domain-containing protein</fullName>
    </recommendedName>
</protein>
<organism evidence="9 10">
    <name type="scientific">Rhamnusium bicolor</name>
    <dbReference type="NCBI Taxonomy" id="1586634"/>
    <lineage>
        <taxon>Eukaryota</taxon>
        <taxon>Metazoa</taxon>
        <taxon>Ecdysozoa</taxon>
        <taxon>Arthropoda</taxon>
        <taxon>Hexapoda</taxon>
        <taxon>Insecta</taxon>
        <taxon>Pterygota</taxon>
        <taxon>Neoptera</taxon>
        <taxon>Endopterygota</taxon>
        <taxon>Coleoptera</taxon>
        <taxon>Polyphaga</taxon>
        <taxon>Cucujiformia</taxon>
        <taxon>Chrysomeloidea</taxon>
        <taxon>Cerambycidae</taxon>
        <taxon>Lepturinae</taxon>
        <taxon>Rhagiini</taxon>
        <taxon>Rhamnusium</taxon>
    </lineage>
</organism>
<evidence type="ECO:0000256" key="2">
    <source>
        <dbReference type="ARBA" id="ARBA00022737"/>
    </source>
</evidence>
<dbReference type="InterPro" id="IPR034649">
    <property type="entry name" value="Hip_N"/>
</dbReference>
<feature type="domain" description="STI1" evidence="8">
    <location>
        <begin position="299"/>
        <end position="338"/>
    </location>
</feature>
<evidence type="ECO:0000313" key="10">
    <source>
        <dbReference type="Proteomes" id="UP001162156"/>
    </source>
</evidence>
<comment type="similarity">
    <text evidence="1">Belongs to the FAM10 family.</text>
</comment>
<dbReference type="SMART" id="SM00727">
    <property type="entry name" value="STI1"/>
    <property type="match status" value="1"/>
</dbReference>
<evidence type="ECO:0000256" key="7">
    <source>
        <dbReference type="SAM" id="MobiDB-lite"/>
    </source>
</evidence>
<dbReference type="Gene3D" id="6.10.250.3420">
    <property type="match status" value="1"/>
</dbReference>
<dbReference type="InterPro" id="IPR041243">
    <property type="entry name" value="STI1/HOP_DP"/>
</dbReference>
<dbReference type="PROSITE" id="PS50005">
    <property type="entry name" value="TPR"/>
    <property type="match status" value="1"/>
</dbReference>
<feature type="region of interest" description="Disordered" evidence="7">
    <location>
        <begin position="235"/>
        <end position="286"/>
    </location>
</feature>
<comment type="function">
    <text evidence="4">One HIP oligomer binds the ATPase domains of at least two HSC70 molecules dependent on activation of the HSC70 ATPase by HSP40. Stabilizes the ADP state of HSC70 that has a high affinity for substrate protein. Through its own chaperone activity, it may contribute to the interaction of HSC70 with various target proteins.</text>
</comment>
<dbReference type="InterPro" id="IPR006636">
    <property type="entry name" value="STI1_HS-bd"/>
</dbReference>